<gene>
    <name evidence="3" type="primary">coaBC</name>
    <name evidence="7" type="ORF">sS8_4194</name>
</gene>
<comment type="catalytic activity">
    <reaction evidence="3 4">
        <text>N-[(R)-4-phosphopantothenoyl]-L-cysteine + H(+) = (R)-4'-phosphopantetheine + CO2</text>
        <dbReference type="Rhea" id="RHEA:16793"/>
        <dbReference type="ChEBI" id="CHEBI:15378"/>
        <dbReference type="ChEBI" id="CHEBI:16526"/>
        <dbReference type="ChEBI" id="CHEBI:59458"/>
        <dbReference type="ChEBI" id="CHEBI:61723"/>
        <dbReference type="EC" id="4.1.1.36"/>
    </reaction>
</comment>
<keyword evidence="3" id="KW-0479">Metal-binding</keyword>
<comment type="catalytic activity">
    <reaction evidence="3 4">
        <text>(R)-4'-phosphopantothenate + L-cysteine + CTP = N-[(R)-4-phosphopantothenoyl]-L-cysteine + CMP + diphosphate + H(+)</text>
        <dbReference type="Rhea" id="RHEA:19397"/>
        <dbReference type="ChEBI" id="CHEBI:10986"/>
        <dbReference type="ChEBI" id="CHEBI:15378"/>
        <dbReference type="ChEBI" id="CHEBI:33019"/>
        <dbReference type="ChEBI" id="CHEBI:35235"/>
        <dbReference type="ChEBI" id="CHEBI:37563"/>
        <dbReference type="ChEBI" id="CHEBI:59458"/>
        <dbReference type="ChEBI" id="CHEBI:60377"/>
        <dbReference type="EC" id="6.3.2.5"/>
    </reaction>
</comment>
<feature type="region of interest" description="Phosphopantothenate--cysteine ligase" evidence="3">
    <location>
        <begin position="203"/>
        <end position="418"/>
    </location>
</feature>
<dbReference type="Gene3D" id="3.40.50.1950">
    <property type="entry name" value="Flavin prenyltransferase-like"/>
    <property type="match status" value="1"/>
</dbReference>
<comment type="function">
    <text evidence="4">Catalyzes two steps in the biosynthesis of coenzyme A. In the first step cysteine is conjugated to 4'-phosphopantothenate to form 4-phosphopantothenoylcysteine, in the latter compound is decarboxylated to form 4'-phosphopantotheine.</text>
</comment>
<dbReference type="RefSeq" id="WP_119631358.1">
    <property type="nucleotide sequence ID" value="NZ_AP017928.1"/>
</dbReference>
<dbReference type="PANTHER" id="PTHR14359:SF6">
    <property type="entry name" value="PHOSPHOPANTOTHENOYLCYSTEINE DECARBOXYLASE"/>
    <property type="match status" value="1"/>
</dbReference>
<dbReference type="UniPathway" id="UPA00241">
    <property type="reaction ID" value="UER00353"/>
</dbReference>
<feature type="binding site" evidence="3">
    <location>
        <position position="353"/>
    </location>
    <ligand>
        <name>CTP</name>
        <dbReference type="ChEBI" id="CHEBI:37563"/>
    </ligand>
</feature>
<keyword evidence="8" id="KW-1185">Reference proteome</keyword>
<evidence type="ECO:0000256" key="3">
    <source>
        <dbReference type="HAMAP-Rule" id="MF_02225"/>
    </source>
</evidence>
<comment type="pathway">
    <text evidence="3 4">Cofactor biosynthesis; coenzyme A biosynthesis; CoA from (R)-pantothenate: step 2/5.</text>
</comment>
<evidence type="ECO:0000259" key="6">
    <source>
        <dbReference type="Pfam" id="PF04127"/>
    </source>
</evidence>
<keyword evidence="3 4" id="KW-0436">Ligase</keyword>
<dbReference type="GO" id="GO:0046872">
    <property type="term" value="F:metal ion binding"/>
    <property type="evidence" value="ECO:0007669"/>
    <property type="project" value="UniProtKB-KW"/>
</dbReference>
<keyword evidence="3" id="KW-0460">Magnesium</keyword>
<feature type="region of interest" description="Phosphopantothenoylcysteine decarboxylase" evidence="3">
    <location>
        <begin position="1"/>
        <end position="202"/>
    </location>
</feature>
<feature type="binding site" evidence="3">
    <location>
        <position position="291"/>
    </location>
    <ligand>
        <name>CTP</name>
        <dbReference type="ChEBI" id="CHEBI:37563"/>
    </ligand>
</feature>
<evidence type="ECO:0000256" key="2">
    <source>
        <dbReference type="ARBA" id="ARBA00023239"/>
    </source>
</evidence>
<feature type="binding site" evidence="3">
    <location>
        <position position="335"/>
    </location>
    <ligand>
        <name>CTP</name>
        <dbReference type="ChEBI" id="CHEBI:37563"/>
    </ligand>
</feature>
<evidence type="ECO:0000313" key="7">
    <source>
        <dbReference type="EMBL" id="BBA36124.1"/>
    </source>
</evidence>
<feature type="binding site" evidence="3">
    <location>
        <position position="301"/>
    </location>
    <ligand>
        <name>CTP</name>
        <dbReference type="ChEBI" id="CHEBI:37563"/>
    </ligand>
</feature>
<reference evidence="7 8" key="1">
    <citation type="submission" date="2016-12" db="EMBL/GenBank/DDBJ databases">
        <title>Genome sequencing of Methylocaldum marinum.</title>
        <authorList>
            <person name="Takeuchi M."/>
            <person name="Kamagata Y."/>
            <person name="Hiraoka S."/>
            <person name="Oshima K."/>
            <person name="Hattori M."/>
            <person name="Iwasaki W."/>
        </authorList>
    </citation>
    <scope>NUCLEOTIDE SEQUENCE [LARGE SCALE GENOMIC DNA]</scope>
    <source>
        <strain evidence="7 8">S8</strain>
    </source>
</reference>
<dbReference type="PANTHER" id="PTHR14359">
    <property type="entry name" value="HOMO-OLIGOMERIC FLAVIN CONTAINING CYS DECARBOXYLASE FAMILY"/>
    <property type="match status" value="1"/>
</dbReference>
<dbReference type="InterPro" id="IPR003382">
    <property type="entry name" value="Flavoprotein"/>
</dbReference>
<comment type="cofactor">
    <cofactor evidence="3">
        <name>Mg(2+)</name>
        <dbReference type="ChEBI" id="CHEBI:18420"/>
    </cofactor>
</comment>
<comment type="pathway">
    <text evidence="3 4">Cofactor biosynthesis; coenzyme A biosynthesis; CoA from (R)-pantothenate: step 3/5.</text>
</comment>
<comment type="caution">
    <text evidence="3">Lacks conserved residue(s) required for the propagation of feature annotation.</text>
</comment>
<dbReference type="InterPro" id="IPR005252">
    <property type="entry name" value="CoaBC"/>
</dbReference>
<dbReference type="KEGG" id="mmai:sS8_4194"/>
<keyword evidence="3 4" id="KW-0288">FMN</keyword>
<keyword evidence="3" id="KW-0511">Multifunctional enzyme</keyword>
<dbReference type="GO" id="GO:0015937">
    <property type="term" value="P:coenzyme A biosynthetic process"/>
    <property type="evidence" value="ECO:0007669"/>
    <property type="project" value="UniProtKB-UniRule"/>
</dbReference>
<comment type="cofactor">
    <cofactor evidence="3">
        <name>FMN</name>
        <dbReference type="ChEBI" id="CHEBI:58210"/>
    </cofactor>
    <text evidence="3">Binds 1 FMN per subunit.</text>
</comment>
<dbReference type="GO" id="GO:0010181">
    <property type="term" value="F:FMN binding"/>
    <property type="evidence" value="ECO:0007669"/>
    <property type="project" value="UniProtKB-UniRule"/>
</dbReference>
<dbReference type="NCBIfam" id="TIGR00521">
    <property type="entry name" value="coaBC_dfp"/>
    <property type="match status" value="1"/>
</dbReference>
<dbReference type="GO" id="GO:0015941">
    <property type="term" value="P:pantothenate catabolic process"/>
    <property type="evidence" value="ECO:0007669"/>
    <property type="project" value="InterPro"/>
</dbReference>
<dbReference type="Proteomes" id="UP000266313">
    <property type="component" value="Chromosome"/>
</dbReference>
<comment type="similarity">
    <text evidence="3 4">In the C-terminal section; belongs to the PPC synthetase family.</text>
</comment>
<dbReference type="EMBL" id="AP017928">
    <property type="protein sequence ID" value="BBA36124.1"/>
    <property type="molecule type" value="Genomic_DNA"/>
</dbReference>
<evidence type="ECO:0000259" key="5">
    <source>
        <dbReference type="Pfam" id="PF02441"/>
    </source>
</evidence>
<dbReference type="AlphaFoldDB" id="A0A250KX82"/>
<proteinExistence type="inferred from homology"/>
<dbReference type="InterPro" id="IPR035929">
    <property type="entry name" value="CoaB-like_sf"/>
</dbReference>
<dbReference type="InterPro" id="IPR036551">
    <property type="entry name" value="Flavin_trans-like"/>
</dbReference>
<dbReference type="SUPFAM" id="SSF102645">
    <property type="entry name" value="CoaB-like"/>
    <property type="match status" value="1"/>
</dbReference>
<dbReference type="OrthoDB" id="9802554at2"/>
<dbReference type="SUPFAM" id="SSF52507">
    <property type="entry name" value="Homo-oligomeric flavin-containing Cys decarboxylases, HFCD"/>
    <property type="match status" value="1"/>
</dbReference>
<sequence length="418" mass="44655">MRRLNLYRNQPALTNLTGKHIVLGVTGGIAAYKAAELTRLLRNAGASVRVAMTRAATAFVSPLTFQALSANPVHTELLDTGEESAMGHISLARWADLVLIAPATADFIARLRIGLGDDLLSTVCLATRAPLAVAPAMNQAMWDNPATRDNIRCLSDRGVRIIGPAEGDQACGEVGMGRLLEPQRICAELDSLFGTGVLAGLSVLISAGPTREPIDPVRYISNRSSGKMGYALAEAAARAGAKVSLVTGPTALKVPNVQELSRVETAEDMYHCVMSKVSSANIYIGAAAVADYCPETAANRKIKKNRPEMVLTLRKTRDILSAVSGSAERPFTVGFAAETDQLEDYARQKLAAKSLDLVAANWVGRGQGGFENDDNALFVCWNGGHTYLPLASKTALAEQLIRLIAERYHAQNSAQNSR</sequence>
<dbReference type="Pfam" id="PF04127">
    <property type="entry name" value="DFP"/>
    <property type="match status" value="1"/>
</dbReference>
<dbReference type="EC" id="6.3.2.5" evidence="3"/>
<protein>
    <recommendedName>
        <fullName evidence="3">Coenzyme A biosynthesis bifunctional protein CoaBC</fullName>
    </recommendedName>
    <alternativeName>
        <fullName evidence="3">DNA/pantothenate metabolism flavoprotein</fullName>
    </alternativeName>
    <alternativeName>
        <fullName evidence="3">Phosphopantothenoylcysteine synthetase/decarboxylase</fullName>
        <shortName evidence="3">PPCS-PPCDC</shortName>
    </alternativeName>
    <domain>
        <recommendedName>
            <fullName evidence="3">Phosphopantothenoylcysteine decarboxylase</fullName>
            <shortName evidence="3">PPC decarboxylase</shortName>
            <shortName evidence="3">PPC-DC</shortName>
            <ecNumber evidence="3">4.1.1.36</ecNumber>
        </recommendedName>
        <alternativeName>
            <fullName evidence="3">CoaC</fullName>
        </alternativeName>
    </domain>
    <domain>
        <recommendedName>
            <fullName evidence="3">Phosphopantothenate--cysteine ligase</fullName>
            <ecNumber evidence="3">6.3.2.5</ecNumber>
        </recommendedName>
        <alternativeName>
            <fullName evidence="3">CoaB</fullName>
        </alternativeName>
        <alternativeName>
            <fullName evidence="3">Phosphopantothenoylcysteine synthetase</fullName>
            <shortName evidence="3">PPC synthetase</shortName>
            <shortName evidence="3">PPC-S</shortName>
        </alternativeName>
    </domain>
</protein>
<dbReference type="GO" id="GO:0004632">
    <property type="term" value="F:phosphopantothenate--cysteine ligase activity"/>
    <property type="evidence" value="ECO:0007669"/>
    <property type="project" value="UniProtKB-UniRule"/>
</dbReference>
<dbReference type="HAMAP" id="MF_02225">
    <property type="entry name" value="CoaBC"/>
    <property type="match status" value="1"/>
</dbReference>
<dbReference type="Gene3D" id="3.40.50.10300">
    <property type="entry name" value="CoaB-like"/>
    <property type="match status" value="1"/>
</dbReference>
<dbReference type="EC" id="4.1.1.36" evidence="3"/>
<evidence type="ECO:0000256" key="4">
    <source>
        <dbReference type="RuleBase" id="RU364078"/>
    </source>
</evidence>
<dbReference type="InterPro" id="IPR007085">
    <property type="entry name" value="DNA/pantothenate-metab_flavo_C"/>
</dbReference>
<feature type="domain" description="Flavoprotein" evidence="5">
    <location>
        <begin position="19"/>
        <end position="186"/>
    </location>
</feature>
<accession>A0A250KX82</accession>
<keyword evidence="3 4" id="KW-0285">Flavoprotein</keyword>
<evidence type="ECO:0000256" key="1">
    <source>
        <dbReference type="ARBA" id="ARBA00022793"/>
    </source>
</evidence>
<dbReference type="GO" id="GO:0004633">
    <property type="term" value="F:phosphopantothenoylcysteine decarboxylase activity"/>
    <property type="evidence" value="ECO:0007669"/>
    <property type="project" value="UniProtKB-UniRule"/>
</dbReference>
<comment type="similarity">
    <text evidence="3 4">In the N-terminal section; belongs to the HFCD (homo-oligomeric flavin containing Cys decarboxylase) superfamily.</text>
</comment>
<organism evidence="7 8">
    <name type="scientific">Methylocaldum marinum</name>
    <dbReference type="NCBI Taxonomy" id="1432792"/>
    <lineage>
        <taxon>Bacteria</taxon>
        <taxon>Pseudomonadati</taxon>
        <taxon>Pseudomonadota</taxon>
        <taxon>Gammaproteobacteria</taxon>
        <taxon>Methylococcales</taxon>
        <taxon>Methylococcaceae</taxon>
        <taxon>Methylocaldum</taxon>
    </lineage>
</organism>
<dbReference type="Pfam" id="PF02441">
    <property type="entry name" value="Flavoprotein"/>
    <property type="match status" value="1"/>
</dbReference>
<feature type="binding site" evidence="3">
    <location>
        <position position="349"/>
    </location>
    <ligand>
        <name>CTP</name>
        <dbReference type="ChEBI" id="CHEBI:37563"/>
    </ligand>
</feature>
<feature type="active site" description="Proton donor" evidence="3">
    <location>
        <position position="171"/>
    </location>
</feature>
<keyword evidence="1 3" id="KW-0210">Decarboxylase</keyword>
<feature type="domain" description="DNA/pantothenate metabolism flavoprotein C-terminal" evidence="6">
    <location>
        <begin position="198"/>
        <end position="406"/>
    </location>
</feature>
<keyword evidence="2 3" id="KW-0456">Lyase</keyword>
<dbReference type="GO" id="GO:0071513">
    <property type="term" value="C:phosphopantothenoylcysteine decarboxylase complex"/>
    <property type="evidence" value="ECO:0007669"/>
    <property type="project" value="TreeGrafter"/>
</dbReference>
<name>A0A250KX82_9GAMM</name>
<comment type="function">
    <text evidence="3">Catalyzes two sequential steps in the biosynthesis of coenzyme A. In the first step cysteine is conjugated to 4'-phosphopantothenate to form 4-phosphopantothenoylcysteine. In the second step the latter compound is decarboxylated to form 4'-phosphopantotheine.</text>
</comment>
<evidence type="ECO:0000313" key="8">
    <source>
        <dbReference type="Proteomes" id="UP000266313"/>
    </source>
</evidence>